<keyword evidence="3" id="KW-0966">Cell projection</keyword>
<comment type="caution">
    <text evidence="3">The sequence shown here is derived from an EMBL/GenBank/DDBJ whole genome shotgun (WGS) entry which is preliminary data.</text>
</comment>
<dbReference type="EMBL" id="LMTR01000065">
    <property type="protein sequence ID" value="KWT67447.1"/>
    <property type="molecule type" value="Genomic_DNA"/>
</dbReference>
<comment type="subcellular location">
    <subcellularLocation>
        <location evidence="1">Bacterial flagellum basal body</location>
    </subcellularLocation>
</comment>
<dbReference type="GO" id="GO:0009425">
    <property type="term" value="C:bacterial-type flagellum basal body"/>
    <property type="evidence" value="ECO:0007669"/>
    <property type="project" value="UniProtKB-SubCell"/>
</dbReference>
<dbReference type="InterPro" id="IPR001444">
    <property type="entry name" value="Flag_bb_rod_N"/>
</dbReference>
<evidence type="ECO:0000313" key="3">
    <source>
        <dbReference type="EMBL" id="KWT67447.1"/>
    </source>
</evidence>
<dbReference type="NCBIfam" id="NF004653">
    <property type="entry name" value="PRK06003.1"/>
    <property type="match status" value="1"/>
</dbReference>
<evidence type="ECO:0000259" key="2">
    <source>
        <dbReference type="Pfam" id="PF00460"/>
    </source>
</evidence>
<protein>
    <submittedName>
        <fullName evidence="3">Flagellar basal-body rod protein FlgB</fullName>
    </submittedName>
</protein>
<accession>A0A109BEX3</accession>
<gene>
    <name evidence="3" type="ORF">APY04_2012</name>
</gene>
<feature type="domain" description="Flagellar basal body rod protein N-terminal" evidence="2">
    <location>
        <begin position="13"/>
        <end position="37"/>
    </location>
</feature>
<keyword evidence="3" id="KW-0282">Flagellum</keyword>
<reference evidence="3 4" key="1">
    <citation type="submission" date="2015-10" db="EMBL/GenBank/DDBJ databases">
        <title>Transcriptomic analysis of a linuron degrading triple-species bacterial consortium.</title>
        <authorList>
            <person name="Albers P."/>
        </authorList>
    </citation>
    <scope>NUCLEOTIDE SEQUENCE [LARGE SCALE GENOMIC DNA]</scope>
    <source>
        <strain evidence="3 4">WDL6</strain>
    </source>
</reference>
<dbReference type="Pfam" id="PF00460">
    <property type="entry name" value="Flg_bb_rod"/>
    <property type="match status" value="1"/>
</dbReference>
<organism evidence="3 4">
    <name type="scientific">Hyphomicrobium sulfonivorans</name>
    <dbReference type="NCBI Taxonomy" id="121290"/>
    <lineage>
        <taxon>Bacteria</taxon>
        <taxon>Pseudomonadati</taxon>
        <taxon>Pseudomonadota</taxon>
        <taxon>Alphaproteobacteria</taxon>
        <taxon>Hyphomicrobiales</taxon>
        <taxon>Hyphomicrobiaceae</taxon>
        <taxon>Hyphomicrobium</taxon>
    </lineage>
</organism>
<proteinExistence type="predicted"/>
<dbReference type="OrthoDB" id="9788334at2"/>
<dbReference type="STRING" id="121290.APY04_2012"/>
<sequence>MNSIYLFGIASQRNTWLSVRQETITSNIAHANTPGYRARDVQPFAEVLQAVRPDLAASDPGHLRDTSTYGGGDAVTNEAAWHTTESGNSVSIERELVKSGEVNAAFSLNNGVIKAFHRMLLTSTKV</sequence>
<evidence type="ECO:0000256" key="1">
    <source>
        <dbReference type="ARBA" id="ARBA00004117"/>
    </source>
</evidence>
<name>A0A109BEX3_HYPSL</name>
<keyword evidence="4" id="KW-1185">Reference proteome</keyword>
<dbReference type="AlphaFoldDB" id="A0A109BEX3"/>
<keyword evidence="3" id="KW-0969">Cilium</keyword>
<dbReference type="Proteomes" id="UP000059074">
    <property type="component" value="Unassembled WGS sequence"/>
</dbReference>
<dbReference type="RefSeq" id="WP_068462069.1">
    <property type="nucleotide sequence ID" value="NZ_JAEFBX010000001.1"/>
</dbReference>
<evidence type="ECO:0000313" key="4">
    <source>
        <dbReference type="Proteomes" id="UP000059074"/>
    </source>
</evidence>
<dbReference type="PATRIC" id="fig|121290.4.peg.3409"/>